<evidence type="ECO:0000256" key="10">
    <source>
        <dbReference type="RuleBase" id="RU000461"/>
    </source>
</evidence>
<sequence length="584" mass="65832">MDHSDVCIYTCLFLMIICATSWYPLRKSSTERRLPPSPKPDMLIGHMRSLMGVTDEPKAYMKWSKELRSDIISITLPPGKTLVILNSVEDANELLNKRSSIYSDRAQTPMITSEKLLGWGNNTGMIRYGDRWRAQRRMTHENLHKKASEKLWPTITRQARSSLVRLLDEPSNFSKEVRRMVGSTLLSVVYGYEVRSSSDELVEVVEAAVAGFSQAAMISNYYVNVIPWLQHIPDWFPGMEWKRKTNVWRSQTEGMLNVPFEWTRTQMSNGNAPPSMLTKLLSKCTGEETDEDMDSIRWATGTLFAAGTDTSAATILVFVMAMAMHPKIQAKAQAEIDSVLQGARLPEMSDRESMPYMGCIIKEVFRWRHTVPLGKFHSTLRALENLGSAPGLAIVGEHSRAFGVTLGSARGMLPTARRAIRIRRILTRRFPKLEYFRALQSFGGARVPHVSTQDDTYKGYFIPSGTLVISNIWAMNNDERIYPTPEEFDPDRFLDLSVPTPPTFGFGRRSCPGLHLAEATVFIFASTLLSVFTIGPSLDSNGNPIPLTGEMGPNLVVTQPLPYECRIAPRSKDHEKTIRELMDR</sequence>
<feature type="transmembrane region" description="Helical" evidence="11">
    <location>
        <begin position="6"/>
        <end position="25"/>
    </location>
</feature>
<organism evidence="12 13">
    <name type="scientific">Rhizoctonia solani</name>
    <dbReference type="NCBI Taxonomy" id="456999"/>
    <lineage>
        <taxon>Eukaryota</taxon>
        <taxon>Fungi</taxon>
        <taxon>Dikarya</taxon>
        <taxon>Basidiomycota</taxon>
        <taxon>Agaricomycotina</taxon>
        <taxon>Agaricomycetes</taxon>
        <taxon>Cantharellales</taxon>
        <taxon>Ceratobasidiaceae</taxon>
        <taxon>Rhizoctonia</taxon>
    </lineage>
</organism>
<dbReference type="EMBL" id="CAJMWR010004333">
    <property type="protein sequence ID" value="CAE6495871.1"/>
    <property type="molecule type" value="Genomic_DNA"/>
</dbReference>
<evidence type="ECO:0000313" key="12">
    <source>
        <dbReference type="EMBL" id="CAE6495871.1"/>
    </source>
</evidence>
<comment type="caution">
    <text evidence="12">The sequence shown here is derived from an EMBL/GenBank/DDBJ whole genome shotgun (WGS) entry which is preliminary data.</text>
</comment>
<dbReference type="GO" id="GO:0020037">
    <property type="term" value="F:heme binding"/>
    <property type="evidence" value="ECO:0007669"/>
    <property type="project" value="InterPro"/>
</dbReference>
<evidence type="ECO:0000256" key="9">
    <source>
        <dbReference type="PIRSR" id="PIRSR602401-1"/>
    </source>
</evidence>
<name>A0A8H3CSY0_9AGAM</name>
<dbReference type="Gene3D" id="1.10.630.10">
    <property type="entry name" value="Cytochrome P450"/>
    <property type="match status" value="1"/>
</dbReference>
<evidence type="ECO:0000256" key="1">
    <source>
        <dbReference type="ARBA" id="ARBA00001971"/>
    </source>
</evidence>
<accession>A0A8H3CSY0</accession>
<keyword evidence="11" id="KW-0812">Transmembrane</keyword>
<dbReference type="GO" id="GO:0005506">
    <property type="term" value="F:iron ion binding"/>
    <property type="evidence" value="ECO:0007669"/>
    <property type="project" value="InterPro"/>
</dbReference>
<evidence type="ECO:0000313" key="13">
    <source>
        <dbReference type="Proteomes" id="UP000663840"/>
    </source>
</evidence>
<evidence type="ECO:0000256" key="5">
    <source>
        <dbReference type="ARBA" id="ARBA00022723"/>
    </source>
</evidence>
<evidence type="ECO:0000256" key="3">
    <source>
        <dbReference type="ARBA" id="ARBA00010617"/>
    </source>
</evidence>
<evidence type="ECO:0008006" key="14">
    <source>
        <dbReference type="Google" id="ProtNLM"/>
    </source>
</evidence>
<evidence type="ECO:0000256" key="8">
    <source>
        <dbReference type="ARBA" id="ARBA00023033"/>
    </source>
</evidence>
<keyword evidence="6 10" id="KW-0560">Oxidoreductase</keyword>
<dbReference type="InterPro" id="IPR036396">
    <property type="entry name" value="Cyt_P450_sf"/>
</dbReference>
<dbReference type="SUPFAM" id="SSF48264">
    <property type="entry name" value="Cytochrome P450"/>
    <property type="match status" value="2"/>
</dbReference>
<dbReference type="GO" id="GO:0016705">
    <property type="term" value="F:oxidoreductase activity, acting on paired donors, with incorporation or reduction of molecular oxygen"/>
    <property type="evidence" value="ECO:0007669"/>
    <property type="project" value="InterPro"/>
</dbReference>
<dbReference type="PRINTS" id="PR00463">
    <property type="entry name" value="EP450I"/>
</dbReference>
<dbReference type="PROSITE" id="PS00086">
    <property type="entry name" value="CYTOCHROME_P450"/>
    <property type="match status" value="1"/>
</dbReference>
<dbReference type="InterPro" id="IPR002401">
    <property type="entry name" value="Cyt_P450_E_grp-I"/>
</dbReference>
<comment type="similarity">
    <text evidence="3 10">Belongs to the cytochrome P450 family.</text>
</comment>
<evidence type="ECO:0000256" key="2">
    <source>
        <dbReference type="ARBA" id="ARBA00005179"/>
    </source>
</evidence>
<keyword evidence="11" id="KW-0472">Membrane</keyword>
<gene>
    <name evidence="12" type="ORF">RDB_LOCUS153626</name>
</gene>
<keyword evidence="5 9" id="KW-0479">Metal-binding</keyword>
<proteinExistence type="inferred from homology"/>
<evidence type="ECO:0000256" key="11">
    <source>
        <dbReference type="SAM" id="Phobius"/>
    </source>
</evidence>
<comment type="cofactor">
    <cofactor evidence="1 9">
        <name>heme</name>
        <dbReference type="ChEBI" id="CHEBI:30413"/>
    </cofactor>
</comment>
<comment type="pathway">
    <text evidence="2">Secondary metabolite biosynthesis.</text>
</comment>
<dbReference type="CDD" id="cd11065">
    <property type="entry name" value="CYP64-like"/>
    <property type="match status" value="1"/>
</dbReference>
<evidence type="ECO:0000256" key="4">
    <source>
        <dbReference type="ARBA" id="ARBA00022617"/>
    </source>
</evidence>
<reference evidence="12" key="1">
    <citation type="submission" date="2021-01" db="EMBL/GenBank/DDBJ databases">
        <authorList>
            <person name="Kaushik A."/>
        </authorList>
    </citation>
    <scope>NUCLEOTIDE SEQUENCE</scope>
    <source>
        <strain evidence="12">AG1-1A</strain>
    </source>
</reference>
<dbReference type="GO" id="GO:0004497">
    <property type="term" value="F:monooxygenase activity"/>
    <property type="evidence" value="ECO:0007669"/>
    <property type="project" value="UniProtKB-KW"/>
</dbReference>
<dbReference type="PANTHER" id="PTHR46300">
    <property type="entry name" value="P450, PUTATIVE (EUROFUNG)-RELATED-RELATED"/>
    <property type="match status" value="1"/>
</dbReference>
<evidence type="ECO:0000256" key="7">
    <source>
        <dbReference type="ARBA" id="ARBA00023004"/>
    </source>
</evidence>
<keyword evidence="8 10" id="KW-0503">Monooxygenase</keyword>
<dbReference type="InterPro" id="IPR050364">
    <property type="entry name" value="Cytochrome_P450_fung"/>
</dbReference>
<protein>
    <recommendedName>
        <fullName evidence="14">O-methylsterigmatocystin oxidoreductase</fullName>
    </recommendedName>
</protein>
<dbReference type="Proteomes" id="UP000663840">
    <property type="component" value="Unassembled WGS sequence"/>
</dbReference>
<keyword evidence="7 9" id="KW-0408">Iron</keyword>
<keyword evidence="11" id="KW-1133">Transmembrane helix</keyword>
<dbReference type="PANTHER" id="PTHR46300:SF7">
    <property type="entry name" value="P450, PUTATIVE (EUROFUNG)-RELATED"/>
    <property type="match status" value="1"/>
</dbReference>
<dbReference type="InterPro" id="IPR001128">
    <property type="entry name" value="Cyt_P450"/>
</dbReference>
<keyword evidence="4 9" id="KW-0349">Heme</keyword>
<evidence type="ECO:0000256" key="6">
    <source>
        <dbReference type="ARBA" id="ARBA00023002"/>
    </source>
</evidence>
<dbReference type="AlphaFoldDB" id="A0A8H3CSY0"/>
<dbReference type="Pfam" id="PF00067">
    <property type="entry name" value="p450"/>
    <property type="match status" value="2"/>
</dbReference>
<feature type="binding site" description="axial binding residue" evidence="9">
    <location>
        <position position="511"/>
    </location>
    <ligand>
        <name>heme</name>
        <dbReference type="ChEBI" id="CHEBI:30413"/>
    </ligand>
    <ligandPart>
        <name>Fe</name>
        <dbReference type="ChEBI" id="CHEBI:18248"/>
    </ligandPart>
</feature>
<dbReference type="InterPro" id="IPR017972">
    <property type="entry name" value="Cyt_P450_CS"/>
</dbReference>